<reference evidence="1 2" key="1">
    <citation type="submission" date="2018-10" db="EMBL/GenBank/DDBJ databases">
        <title>Genotypes and phenotypes of Enterococci isolated from broiler chickens.</title>
        <authorList>
            <person name="Muhammad A.R."/>
            <person name="Diarra M.S."/>
        </authorList>
    </citation>
    <scope>NUCLEOTIDE SEQUENCE [LARGE SCALE GENOMIC DNA]</scope>
    <source>
        <strain evidence="1 2">P7 C A21</strain>
    </source>
</reference>
<dbReference type="Proteomes" id="UP000275941">
    <property type="component" value="Unassembled WGS sequence"/>
</dbReference>
<sequence length="72" mass="8467">MVHDKLDSEKRLLLFLIIVVLVQFSLTFKTPYVHQMNIFSYKKLHSFFQGYGSKQNYGTMPVKKKQGAIRND</sequence>
<gene>
    <name evidence="1" type="ORF">EGW70_12650</name>
</gene>
<proteinExistence type="predicted"/>
<protein>
    <submittedName>
        <fullName evidence="1">Uncharacterized protein</fullName>
    </submittedName>
</protein>
<dbReference type="AlphaFoldDB" id="A0A1Q8JBZ0"/>
<evidence type="ECO:0000313" key="1">
    <source>
        <dbReference type="EMBL" id="ROY47280.1"/>
    </source>
</evidence>
<accession>A0A1Q8JBZ0</accession>
<organism evidence="1 2">
    <name type="scientific">Enterococcus faecalis</name>
    <name type="common">Streptococcus faecalis</name>
    <dbReference type="NCBI Taxonomy" id="1351"/>
    <lineage>
        <taxon>Bacteria</taxon>
        <taxon>Bacillati</taxon>
        <taxon>Bacillota</taxon>
        <taxon>Bacilli</taxon>
        <taxon>Lactobacillales</taxon>
        <taxon>Enterococcaceae</taxon>
        <taxon>Enterococcus</taxon>
    </lineage>
</organism>
<dbReference type="EMBL" id="RKOR01000043">
    <property type="protein sequence ID" value="ROY47280.1"/>
    <property type="molecule type" value="Genomic_DNA"/>
</dbReference>
<name>A0A1Q8JBZ0_ENTFL</name>
<evidence type="ECO:0000313" key="2">
    <source>
        <dbReference type="Proteomes" id="UP000275941"/>
    </source>
</evidence>
<comment type="caution">
    <text evidence="1">The sequence shown here is derived from an EMBL/GenBank/DDBJ whole genome shotgun (WGS) entry which is preliminary data.</text>
</comment>